<feature type="binding site" evidence="13">
    <location>
        <position position="323"/>
    </location>
    <ligand>
        <name>S-adenosyl-L-methionine</name>
        <dbReference type="ChEBI" id="CHEBI:59789"/>
    </ligand>
</feature>
<keyword evidence="9 13" id="KW-0694">RNA-binding</keyword>
<dbReference type="Pfam" id="PF01029">
    <property type="entry name" value="NusB"/>
    <property type="match status" value="1"/>
</dbReference>
<dbReference type="Gene3D" id="3.30.70.1170">
    <property type="entry name" value="Sun protein, domain 3"/>
    <property type="match status" value="1"/>
</dbReference>
<dbReference type="InterPro" id="IPR006027">
    <property type="entry name" value="NusB_RsmB_TIM44"/>
</dbReference>
<dbReference type="PANTHER" id="PTHR22807">
    <property type="entry name" value="NOP2 YEAST -RELATED NOL1/NOP2/FMU SUN DOMAIN-CONTAINING"/>
    <property type="match status" value="1"/>
</dbReference>
<keyword evidence="6 13" id="KW-0489">Methyltransferase</keyword>
<comment type="function">
    <text evidence="1">Specifically methylates the cytosine at position 967 (m5C967) of 16S rRNA.</text>
</comment>
<organism evidence="15">
    <name type="scientific">Desulfobacca acetoxidans</name>
    <dbReference type="NCBI Taxonomy" id="60893"/>
    <lineage>
        <taxon>Bacteria</taxon>
        <taxon>Pseudomonadati</taxon>
        <taxon>Thermodesulfobacteriota</taxon>
        <taxon>Desulfobaccia</taxon>
        <taxon>Desulfobaccales</taxon>
        <taxon>Desulfobaccaceae</taxon>
        <taxon>Desulfobacca</taxon>
    </lineage>
</organism>
<proteinExistence type="inferred from homology"/>
<evidence type="ECO:0000256" key="6">
    <source>
        <dbReference type="ARBA" id="ARBA00022603"/>
    </source>
</evidence>
<dbReference type="InterPro" id="IPR001678">
    <property type="entry name" value="MeTrfase_RsmB-F_NOP2_dom"/>
</dbReference>
<dbReference type="InterPro" id="IPR035926">
    <property type="entry name" value="NusB-like_sf"/>
</dbReference>
<comment type="similarity">
    <text evidence="13">Belongs to the class I-like SAM-binding methyltransferase superfamily. RsmB/NOP family.</text>
</comment>
<evidence type="ECO:0000256" key="13">
    <source>
        <dbReference type="PROSITE-ProRule" id="PRU01023"/>
    </source>
</evidence>
<dbReference type="GO" id="GO:0008649">
    <property type="term" value="F:rRNA methyltransferase activity"/>
    <property type="evidence" value="ECO:0007669"/>
    <property type="project" value="InterPro"/>
</dbReference>
<dbReference type="AlphaFoldDB" id="A0A7C3WQ95"/>
<name>A0A7C3WQ95_9BACT</name>
<evidence type="ECO:0000256" key="3">
    <source>
        <dbReference type="ARBA" id="ARBA00012140"/>
    </source>
</evidence>
<dbReference type="Gene3D" id="1.10.940.10">
    <property type="entry name" value="NusB-like"/>
    <property type="match status" value="1"/>
</dbReference>
<keyword evidence="5" id="KW-0698">rRNA processing</keyword>
<evidence type="ECO:0000313" key="15">
    <source>
        <dbReference type="EMBL" id="HGB13735.1"/>
    </source>
</evidence>
<dbReference type="PROSITE" id="PS51686">
    <property type="entry name" value="SAM_MT_RSMB_NOP"/>
    <property type="match status" value="1"/>
</dbReference>
<comment type="caution">
    <text evidence="13">Lacks conserved residue(s) required for the propagation of feature annotation.</text>
</comment>
<dbReference type="CDD" id="cd02440">
    <property type="entry name" value="AdoMet_MTases"/>
    <property type="match status" value="1"/>
</dbReference>
<gene>
    <name evidence="15" type="primary">rsmB</name>
    <name evidence="15" type="ORF">ENV62_00635</name>
</gene>
<dbReference type="EC" id="2.1.1.176" evidence="3"/>
<dbReference type="NCBIfam" id="TIGR00563">
    <property type="entry name" value="rsmB"/>
    <property type="match status" value="1"/>
</dbReference>
<evidence type="ECO:0000256" key="11">
    <source>
        <dbReference type="ARBA" id="ARBA00031088"/>
    </source>
</evidence>
<dbReference type="SUPFAM" id="SSF53335">
    <property type="entry name" value="S-adenosyl-L-methionine-dependent methyltransferases"/>
    <property type="match status" value="1"/>
</dbReference>
<evidence type="ECO:0000256" key="7">
    <source>
        <dbReference type="ARBA" id="ARBA00022679"/>
    </source>
</evidence>
<dbReference type="InterPro" id="IPR023267">
    <property type="entry name" value="RCMT"/>
</dbReference>
<comment type="caution">
    <text evidence="15">The sequence shown here is derived from an EMBL/GenBank/DDBJ whole genome shotgun (WGS) entry which is preliminary data.</text>
</comment>
<evidence type="ECO:0000259" key="14">
    <source>
        <dbReference type="PROSITE" id="PS51686"/>
    </source>
</evidence>
<keyword evidence="8 13" id="KW-0949">S-adenosyl-L-methionine</keyword>
<dbReference type="SUPFAM" id="SSF48013">
    <property type="entry name" value="NusB-like"/>
    <property type="match status" value="1"/>
</dbReference>
<evidence type="ECO:0000256" key="2">
    <source>
        <dbReference type="ARBA" id="ARBA00004496"/>
    </source>
</evidence>
<sequence length="458" mass="51119">MIDNQQKKPVPGARELAVKILAQAESGDRSVEDLIAASLKRHPGMSRVERAFLLELVQGVKRWQIKLDYLISRISRLPLAKLHPLALIILRVGAYQLLFLDKVPDHAAVSEMVNLAKARHLPRQHVGFINAILRRLAEEGPGPLPPMETDPVRGLSLATAHPEWLVKRWRKRYGHQGALAKLSANNAIPPLTIRVNSLRTDPAALAARLLQEGVKVEPCAFSPVGLRISSLKTAPQDLPSYREGLWLFQDEAAQLVSFLLPVKPGQRVLEIGAGRGGKTTHLAERLKNQGLIVAVDYHRRRLKELRLTLARWGVTIAWPLLADASQPLPFKREAFDALVIDAPCSALGIIRRHPEIKTRLEEKDLSTFPPRQRAMLAHAAPLLRTGGHLLYITCTTEPAENERVIKHFLKNHPEFRLLCEPHLLPPPARFLILKPGYFISSPEEHNLDGFFAALLAKG</sequence>
<feature type="binding site" evidence="13">
    <location>
        <position position="341"/>
    </location>
    <ligand>
        <name>S-adenosyl-L-methionine</name>
        <dbReference type="ChEBI" id="CHEBI:59789"/>
    </ligand>
</feature>
<protein>
    <recommendedName>
        <fullName evidence="3">16S rRNA (cytosine(967)-C(5))-methyltransferase</fullName>
        <ecNumber evidence="3">2.1.1.176</ecNumber>
    </recommendedName>
    <alternativeName>
        <fullName evidence="10">16S rRNA m5C967 methyltransferase</fullName>
    </alternativeName>
    <alternativeName>
        <fullName evidence="11">rRNA (cytosine-C(5)-)-methyltransferase RsmB</fullName>
    </alternativeName>
</protein>
<keyword evidence="7 13" id="KW-0808">Transferase</keyword>
<feature type="domain" description="SAM-dependent MTase RsmB/NOP-type" evidence="14">
    <location>
        <begin position="181"/>
        <end position="458"/>
    </location>
</feature>
<dbReference type="InterPro" id="IPR029063">
    <property type="entry name" value="SAM-dependent_MTases_sf"/>
</dbReference>
<dbReference type="GO" id="GO:0005737">
    <property type="term" value="C:cytoplasm"/>
    <property type="evidence" value="ECO:0007669"/>
    <property type="project" value="UniProtKB-SubCell"/>
</dbReference>
<dbReference type="Pfam" id="PF01189">
    <property type="entry name" value="Methyltr_RsmB-F"/>
    <property type="match status" value="1"/>
</dbReference>
<keyword evidence="4" id="KW-0963">Cytoplasm</keyword>
<comment type="subcellular location">
    <subcellularLocation>
        <location evidence="2">Cytoplasm</location>
    </subcellularLocation>
</comment>
<reference evidence="15" key="1">
    <citation type="journal article" date="2020" name="mSystems">
        <title>Genome- and Community-Level Interaction Insights into Carbon Utilization and Element Cycling Functions of Hydrothermarchaeota in Hydrothermal Sediment.</title>
        <authorList>
            <person name="Zhou Z."/>
            <person name="Liu Y."/>
            <person name="Xu W."/>
            <person name="Pan J."/>
            <person name="Luo Z.H."/>
            <person name="Li M."/>
        </authorList>
    </citation>
    <scope>NUCLEOTIDE SEQUENCE [LARGE SCALE GENOMIC DNA]</scope>
    <source>
        <strain evidence="15">SpSt-776</strain>
    </source>
</reference>
<dbReference type="GO" id="GO:0006355">
    <property type="term" value="P:regulation of DNA-templated transcription"/>
    <property type="evidence" value="ECO:0007669"/>
    <property type="project" value="InterPro"/>
</dbReference>
<evidence type="ECO:0000256" key="10">
    <source>
        <dbReference type="ARBA" id="ARBA00030399"/>
    </source>
</evidence>
<dbReference type="EMBL" id="DTHB01000011">
    <property type="protein sequence ID" value="HGB13735.1"/>
    <property type="molecule type" value="Genomic_DNA"/>
</dbReference>
<comment type="catalytic activity">
    <reaction evidence="12">
        <text>cytidine(967) in 16S rRNA + S-adenosyl-L-methionine = 5-methylcytidine(967) in 16S rRNA + S-adenosyl-L-homocysteine + H(+)</text>
        <dbReference type="Rhea" id="RHEA:42748"/>
        <dbReference type="Rhea" id="RHEA-COMP:10219"/>
        <dbReference type="Rhea" id="RHEA-COMP:10220"/>
        <dbReference type="ChEBI" id="CHEBI:15378"/>
        <dbReference type="ChEBI" id="CHEBI:57856"/>
        <dbReference type="ChEBI" id="CHEBI:59789"/>
        <dbReference type="ChEBI" id="CHEBI:74483"/>
        <dbReference type="ChEBI" id="CHEBI:82748"/>
        <dbReference type="EC" id="2.1.1.176"/>
    </reaction>
</comment>
<dbReference type="InterPro" id="IPR049560">
    <property type="entry name" value="MeTrfase_RsmB-F_NOP2_cat"/>
</dbReference>
<evidence type="ECO:0000256" key="1">
    <source>
        <dbReference type="ARBA" id="ARBA00002724"/>
    </source>
</evidence>
<evidence type="ECO:0000256" key="5">
    <source>
        <dbReference type="ARBA" id="ARBA00022552"/>
    </source>
</evidence>
<accession>A0A7C3WQ95</accession>
<dbReference type="PRINTS" id="PR02008">
    <property type="entry name" value="RCMTFAMILY"/>
</dbReference>
<dbReference type="Gene3D" id="3.40.50.150">
    <property type="entry name" value="Vaccinia Virus protein VP39"/>
    <property type="match status" value="1"/>
</dbReference>
<evidence type="ECO:0000256" key="8">
    <source>
        <dbReference type="ARBA" id="ARBA00022691"/>
    </source>
</evidence>
<dbReference type="InterPro" id="IPR054728">
    <property type="entry name" value="RsmB-like_ferredoxin"/>
</dbReference>
<evidence type="ECO:0000256" key="12">
    <source>
        <dbReference type="ARBA" id="ARBA00047283"/>
    </source>
</evidence>
<dbReference type="NCBIfam" id="NF011494">
    <property type="entry name" value="PRK14902.1"/>
    <property type="match status" value="1"/>
</dbReference>
<evidence type="ECO:0000256" key="9">
    <source>
        <dbReference type="ARBA" id="ARBA00022884"/>
    </source>
</evidence>
<dbReference type="PANTHER" id="PTHR22807:SF53">
    <property type="entry name" value="RIBOSOMAL RNA SMALL SUBUNIT METHYLTRANSFERASE B-RELATED"/>
    <property type="match status" value="1"/>
</dbReference>
<feature type="binding site" evidence="13">
    <location>
        <position position="296"/>
    </location>
    <ligand>
        <name>S-adenosyl-L-methionine</name>
        <dbReference type="ChEBI" id="CHEBI:59789"/>
    </ligand>
</feature>
<dbReference type="GO" id="GO:0003723">
    <property type="term" value="F:RNA binding"/>
    <property type="evidence" value="ECO:0007669"/>
    <property type="project" value="UniProtKB-UniRule"/>
</dbReference>
<dbReference type="Pfam" id="PF22458">
    <property type="entry name" value="RsmF-B_ferredox"/>
    <property type="match status" value="1"/>
</dbReference>
<dbReference type="InterPro" id="IPR004573">
    <property type="entry name" value="rRNA_ssu_MeTfrase_B"/>
</dbReference>
<feature type="active site" description="Nucleophile" evidence="13">
    <location>
        <position position="394"/>
    </location>
</feature>
<evidence type="ECO:0000256" key="4">
    <source>
        <dbReference type="ARBA" id="ARBA00022490"/>
    </source>
</evidence>